<protein>
    <submittedName>
        <fullName evidence="3">Transposase</fullName>
    </submittedName>
</protein>
<dbReference type="InterPro" id="IPR045618">
    <property type="entry name" value="DUF6444"/>
</dbReference>
<comment type="caution">
    <text evidence="3">The sequence shown here is derived from an EMBL/GenBank/DDBJ whole genome shotgun (WGS) entry which is preliminary data.</text>
</comment>
<dbReference type="AlphaFoldDB" id="A0A533Q5W5"/>
<dbReference type="InterPro" id="IPR052344">
    <property type="entry name" value="Transposase-related"/>
</dbReference>
<evidence type="ECO:0000259" key="1">
    <source>
        <dbReference type="Pfam" id="PF13005"/>
    </source>
</evidence>
<evidence type="ECO:0000313" key="3">
    <source>
        <dbReference type="EMBL" id="TLD39947.1"/>
    </source>
</evidence>
<evidence type="ECO:0000313" key="4">
    <source>
        <dbReference type="Proteomes" id="UP000319783"/>
    </source>
</evidence>
<organism evidence="3 4">
    <name type="scientific">Candidatus Jettenia ecosi</name>
    <dbReference type="NCBI Taxonomy" id="2494326"/>
    <lineage>
        <taxon>Bacteria</taxon>
        <taxon>Pseudomonadati</taxon>
        <taxon>Planctomycetota</taxon>
        <taxon>Candidatus Brocadiia</taxon>
        <taxon>Candidatus Brocadiales</taxon>
        <taxon>Candidatus Brocadiaceae</taxon>
        <taxon>Candidatus Jettenia</taxon>
    </lineage>
</organism>
<sequence length="238" mass="26956">MRALTPQKALKLYNSVLKAVVKALRESSAAVEELSIPIEYLKHRVKDLESQFAQNSSKPPGSDVFRKYKNLRSKSKRKPGGQKGHLGQTLQIVENPDHVTWQKVKKKCTCGYVLKNQTVQTYRRPQIFDIPPIKAQVTEHRTEVKTCPQCGQTHKAPFPEEVAAPVQYRSNLKAIAIYLRGYQHLPSQRTAEVFEDVFSCPISEGALDSILKEGSARLEEPVERKNERTSESLITIVF</sequence>
<evidence type="ECO:0000259" key="2">
    <source>
        <dbReference type="Pfam" id="PF20042"/>
    </source>
</evidence>
<feature type="domain" description="Transposase IS66 zinc-finger binding" evidence="1">
    <location>
        <begin position="106"/>
        <end position="151"/>
    </location>
</feature>
<dbReference type="Pfam" id="PF13005">
    <property type="entry name" value="zf-IS66"/>
    <property type="match status" value="1"/>
</dbReference>
<dbReference type="Proteomes" id="UP000319783">
    <property type="component" value="Unassembled WGS sequence"/>
</dbReference>
<accession>A0A533Q5W5</accession>
<dbReference type="PANTHER" id="PTHR33678">
    <property type="entry name" value="BLL1576 PROTEIN"/>
    <property type="match status" value="1"/>
</dbReference>
<feature type="domain" description="DUF6444" evidence="2">
    <location>
        <begin position="25"/>
        <end position="88"/>
    </location>
</feature>
<name>A0A533Q5W5_9BACT</name>
<dbReference type="EMBL" id="SULG01000160">
    <property type="protein sequence ID" value="TLD39947.1"/>
    <property type="molecule type" value="Genomic_DNA"/>
</dbReference>
<dbReference type="InterPro" id="IPR024474">
    <property type="entry name" value="Znf_dom_IS66"/>
</dbReference>
<dbReference type="PANTHER" id="PTHR33678:SF1">
    <property type="entry name" value="BLL1576 PROTEIN"/>
    <property type="match status" value="1"/>
</dbReference>
<reference evidence="3 4" key="1">
    <citation type="submission" date="2019-04" db="EMBL/GenBank/DDBJ databases">
        <title>Genome of a novel bacterium Candidatus Jettenia ecosi reconstructed from metagenome of an anammox bioreactor.</title>
        <authorList>
            <person name="Mardanov A.V."/>
            <person name="Beletsky A.V."/>
            <person name="Ravin N.V."/>
            <person name="Botchkova E.A."/>
            <person name="Litti Y.V."/>
            <person name="Nozhevnikova A.N."/>
        </authorList>
    </citation>
    <scope>NUCLEOTIDE SEQUENCE [LARGE SCALE GENOMIC DNA]</scope>
    <source>
        <strain evidence="3">J2</strain>
    </source>
</reference>
<proteinExistence type="predicted"/>
<dbReference type="Pfam" id="PF20042">
    <property type="entry name" value="DUF6444"/>
    <property type="match status" value="1"/>
</dbReference>
<gene>
    <name evidence="3" type="ORF">JETT_3789</name>
</gene>